<dbReference type="InterPro" id="IPR026843">
    <property type="entry name" value="SbcD_C"/>
</dbReference>
<dbReference type="eggNOG" id="COG0420">
    <property type="taxonomic scope" value="Bacteria"/>
</dbReference>
<keyword evidence="7" id="KW-0255">Endonuclease</keyword>
<accession>A0A0R2KIW7</accession>
<dbReference type="InterPro" id="IPR041796">
    <property type="entry name" value="Mre11_N"/>
</dbReference>
<keyword evidence="7" id="KW-0235">DNA replication</keyword>
<dbReference type="OrthoDB" id="9773856at2"/>
<dbReference type="GO" id="GO:0006260">
    <property type="term" value="P:DNA replication"/>
    <property type="evidence" value="ECO:0007669"/>
    <property type="project" value="UniProtKB-KW"/>
</dbReference>
<dbReference type="GO" id="GO:0008408">
    <property type="term" value="F:3'-5' exonuclease activity"/>
    <property type="evidence" value="ECO:0007669"/>
    <property type="project" value="InterPro"/>
</dbReference>
<keyword evidence="11" id="KW-1185">Reference proteome</keyword>
<sequence>MRFLHTADWHIGKKLKGYHLQAEQEAAFLEIEKIASAEKVDAIVIAGDVYDRGMAAESDVALVNQMFQKLNLTDQYPLLVISGNHDSAERLATGSQWYQATNFYLKTEFKDVFESVVLDDTQFFLLPYFELSAARNYYGDQAEIKNVAQAMELVVADLQKLFLPDKKHVLVAHFFAAGSTKTDSETNLTVGGLDIVPLDCLEVFDYVALGHLHYKNALTHPTIKYSGTPIKFSTSESQHQKGVWIVDTETMEIEFKEIKPVNDLIVIEGSFAEITEPEFYQQYRDDDFIAIRLTDQEPIINVMERLRACYPKILEFTRVGQKSPQTLEKEVAIDAKKEPLEMLASFYQQMTQQELTEEQLTWALESLMTIQGGQHETD</sequence>
<proteinExistence type="inferred from homology"/>
<dbReference type="Pfam" id="PF00149">
    <property type="entry name" value="Metallophos"/>
    <property type="match status" value="1"/>
</dbReference>
<dbReference type="InterPro" id="IPR004593">
    <property type="entry name" value="SbcD"/>
</dbReference>
<dbReference type="InterPro" id="IPR029052">
    <property type="entry name" value="Metallo-depent_PP-like"/>
</dbReference>
<evidence type="ECO:0000256" key="6">
    <source>
        <dbReference type="ARBA" id="ARBA00022839"/>
    </source>
</evidence>
<keyword evidence="4 7" id="KW-0540">Nuclease</keyword>
<gene>
    <name evidence="7" type="primary">sbcD</name>
    <name evidence="10" type="ORF">IV53_GL000178</name>
</gene>
<dbReference type="GO" id="GO:0006310">
    <property type="term" value="P:DNA recombination"/>
    <property type="evidence" value="ECO:0007669"/>
    <property type="project" value="UniProtKB-KW"/>
</dbReference>
<dbReference type="EMBL" id="JQBZ01000017">
    <property type="protein sequence ID" value="KRN89265.1"/>
    <property type="molecule type" value="Genomic_DNA"/>
</dbReference>
<comment type="caution">
    <text evidence="10">The sequence shown here is derived from an EMBL/GenBank/DDBJ whole genome shotgun (WGS) entry which is preliminary data.</text>
</comment>
<comment type="function">
    <text evidence="7">SbcCD cleaves DNA hairpin structures. These structures can inhibit DNA replication and are intermediates in certain DNA recombination reactions. The complex acts as a 3'-&gt;5' double strand exonuclease that can open hairpins. It also has a 5' single-strand endonuclease activity.</text>
</comment>
<dbReference type="Proteomes" id="UP000051500">
    <property type="component" value="Unassembled WGS sequence"/>
</dbReference>
<dbReference type="SUPFAM" id="SSF56300">
    <property type="entry name" value="Metallo-dependent phosphatases"/>
    <property type="match status" value="1"/>
</dbReference>
<protein>
    <recommendedName>
        <fullName evidence="3 7">Nuclease SbcCD subunit D</fullName>
    </recommendedName>
</protein>
<evidence type="ECO:0000256" key="2">
    <source>
        <dbReference type="ARBA" id="ARBA00011322"/>
    </source>
</evidence>
<comment type="similarity">
    <text evidence="1 7">Belongs to the SbcD family.</text>
</comment>
<evidence type="ECO:0000256" key="5">
    <source>
        <dbReference type="ARBA" id="ARBA00022801"/>
    </source>
</evidence>
<evidence type="ECO:0000313" key="11">
    <source>
        <dbReference type="Proteomes" id="UP000051500"/>
    </source>
</evidence>
<dbReference type="RefSeq" id="WP_027106330.1">
    <property type="nucleotide sequence ID" value="NZ_AUHP01000001.1"/>
</dbReference>
<dbReference type="STRING" id="1122146.IV53_GL000178"/>
<dbReference type="InterPro" id="IPR004843">
    <property type="entry name" value="Calcineurin-like_PHP"/>
</dbReference>
<dbReference type="CDD" id="cd00840">
    <property type="entry name" value="MPP_Mre11_N"/>
    <property type="match status" value="1"/>
</dbReference>
<evidence type="ECO:0000259" key="9">
    <source>
        <dbReference type="Pfam" id="PF12320"/>
    </source>
</evidence>
<comment type="subunit">
    <text evidence="2 7">Heterodimer of SbcC and SbcD.</text>
</comment>
<dbReference type="NCBIfam" id="TIGR00619">
    <property type="entry name" value="sbcd"/>
    <property type="match status" value="1"/>
</dbReference>
<dbReference type="Pfam" id="PF12320">
    <property type="entry name" value="SbcD_C"/>
    <property type="match status" value="1"/>
</dbReference>
<dbReference type="Gene3D" id="3.60.21.10">
    <property type="match status" value="1"/>
</dbReference>
<keyword evidence="5 7" id="KW-0378">Hydrolase</keyword>
<dbReference type="InterPro" id="IPR050535">
    <property type="entry name" value="DNA_Repair-Maintenance_Comp"/>
</dbReference>
<feature type="domain" description="Nuclease SbcCD subunit D C-terminal" evidence="9">
    <location>
        <begin position="262"/>
        <end position="351"/>
    </location>
</feature>
<name>A0A0R2KIW7_9LACO</name>
<organism evidence="10 11">
    <name type="scientific">Ligilactobacillus ceti DSM 22408</name>
    <dbReference type="NCBI Taxonomy" id="1122146"/>
    <lineage>
        <taxon>Bacteria</taxon>
        <taxon>Bacillati</taxon>
        <taxon>Bacillota</taxon>
        <taxon>Bacilli</taxon>
        <taxon>Lactobacillales</taxon>
        <taxon>Lactobacillaceae</taxon>
        <taxon>Ligilactobacillus</taxon>
    </lineage>
</organism>
<keyword evidence="7" id="KW-0233">DNA recombination</keyword>
<dbReference type="PATRIC" id="fig|1122146.4.peg.180"/>
<evidence type="ECO:0000313" key="10">
    <source>
        <dbReference type="EMBL" id="KRN89265.1"/>
    </source>
</evidence>
<evidence type="ECO:0000256" key="7">
    <source>
        <dbReference type="RuleBase" id="RU363069"/>
    </source>
</evidence>
<dbReference type="PANTHER" id="PTHR30337">
    <property type="entry name" value="COMPONENT OF ATP-DEPENDENT DSDNA EXONUCLEASE"/>
    <property type="match status" value="1"/>
</dbReference>
<keyword evidence="6 7" id="KW-0269">Exonuclease</keyword>
<dbReference type="AlphaFoldDB" id="A0A0R2KIW7"/>
<evidence type="ECO:0000256" key="4">
    <source>
        <dbReference type="ARBA" id="ARBA00022722"/>
    </source>
</evidence>
<feature type="domain" description="Calcineurin-like phosphoesterase" evidence="8">
    <location>
        <begin position="1"/>
        <end position="214"/>
    </location>
</feature>
<evidence type="ECO:0000259" key="8">
    <source>
        <dbReference type="Pfam" id="PF00149"/>
    </source>
</evidence>
<dbReference type="PANTHER" id="PTHR30337:SF0">
    <property type="entry name" value="NUCLEASE SBCCD SUBUNIT D"/>
    <property type="match status" value="1"/>
</dbReference>
<dbReference type="GO" id="GO:0004519">
    <property type="term" value="F:endonuclease activity"/>
    <property type="evidence" value="ECO:0007669"/>
    <property type="project" value="UniProtKB-KW"/>
</dbReference>
<evidence type="ECO:0000256" key="3">
    <source>
        <dbReference type="ARBA" id="ARBA00013365"/>
    </source>
</evidence>
<reference evidence="10 11" key="1">
    <citation type="journal article" date="2015" name="Genome Announc.">
        <title>Expanding the biotechnology potential of lactobacilli through comparative genomics of 213 strains and associated genera.</title>
        <authorList>
            <person name="Sun Z."/>
            <person name="Harris H.M."/>
            <person name="McCann A."/>
            <person name="Guo C."/>
            <person name="Argimon S."/>
            <person name="Zhang W."/>
            <person name="Yang X."/>
            <person name="Jeffery I.B."/>
            <person name="Cooney J.C."/>
            <person name="Kagawa T.F."/>
            <person name="Liu W."/>
            <person name="Song Y."/>
            <person name="Salvetti E."/>
            <person name="Wrobel A."/>
            <person name="Rasinkangas P."/>
            <person name="Parkhill J."/>
            <person name="Rea M.C."/>
            <person name="O'Sullivan O."/>
            <person name="Ritari J."/>
            <person name="Douillard F.P."/>
            <person name="Paul Ross R."/>
            <person name="Yang R."/>
            <person name="Briner A.E."/>
            <person name="Felis G.E."/>
            <person name="de Vos W.M."/>
            <person name="Barrangou R."/>
            <person name="Klaenhammer T.R."/>
            <person name="Caufield P.W."/>
            <person name="Cui Y."/>
            <person name="Zhang H."/>
            <person name="O'Toole P.W."/>
        </authorList>
    </citation>
    <scope>NUCLEOTIDE SEQUENCE [LARGE SCALE GENOMIC DNA]</scope>
    <source>
        <strain evidence="10 11">DSM 22408</strain>
    </source>
</reference>
<evidence type="ECO:0000256" key="1">
    <source>
        <dbReference type="ARBA" id="ARBA00010555"/>
    </source>
</evidence>